<dbReference type="Proteomes" id="UP000053890">
    <property type="component" value="Unassembled WGS sequence"/>
</dbReference>
<feature type="non-terminal residue" evidence="9">
    <location>
        <position position="170"/>
    </location>
</feature>
<dbReference type="GeneID" id="28975727"/>
<organism evidence="9 10">
    <name type="scientific">Rhodotorula graminis (strain WP1)</name>
    <dbReference type="NCBI Taxonomy" id="578459"/>
    <lineage>
        <taxon>Eukaryota</taxon>
        <taxon>Fungi</taxon>
        <taxon>Dikarya</taxon>
        <taxon>Basidiomycota</taxon>
        <taxon>Pucciniomycotina</taxon>
        <taxon>Microbotryomycetes</taxon>
        <taxon>Sporidiobolales</taxon>
        <taxon>Sporidiobolaceae</taxon>
        <taxon>Rhodotorula</taxon>
    </lineage>
</organism>
<evidence type="ECO:0000259" key="8">
    <source>
        <dbReference type="Pfam" id="PF20238"/>
    </source>
</evidence>
<keyword evidence="3" id="KW-0336">GPI-anchor</keyword>
<feature type="domain" description="Copper acquisition factor BIM1-like" evidence="8">
    <location>
        <begin position="3"/>
        <end position="155"/>
    </location>
</feature>
<dbReference type="OrthoDB" id="2146436at2759"/>
<dbReference type="PANTHER" id="PTHR34992">
    <property type="entry name" value="HYPHAL ANASTAMOSIS-7 PROTEIN"/>
    <property type="match status" value="1"/>
</dbReference>
<dbReference type="EMBL" id="KQ474082">
    <property type="protein sequence ID" value="KPV73508.1"/>
    <property type="molecule type" value="Genomic_DNA"/>
</dbReference>
<dbReference type="RefSeq" id="XP_018269557.1">
    <property type="nucleotide sequence ID" value="XM_018415279.1"/>
</dbReference>
<evidence type="ECO:0000313" key="9">
    <source>
        <dbReference type="EMBL" id="KPV73508.1"/>
    </source>
</evidence>
<evidence type="ECO:0000313" key="10">
    <source>
        <dbReference type="Proteomes" id="UP000053890"/>
    </source>
</evidence>
<evidence type="ECO:0000256" key="6">
    <source>
        <dbReference type="ARBA" id="ARBA00023180"/>
    </source>
</evidence>
<keyword evidence="4" id="KW-0732">Signal</keyword>
<reference evidence="9 10" key="1">
    <citation type="journal article" date="2015" name="Front. Microbiol.">
        <title>Genome sequence of the plant growth promoting endophytic yeast Rhodotorula graminis WP1.</title>
        <authorList>
            <person name="Firrincieli A."/>
            <person name="Otillar R."/>
            <person name="Salamov A."/>
            <person name="Schmutz J."/>
            <person name="Khan Z."/>
            <person name="Redman R.S."/>
            <person name="Fleck N.D."/>
            <person name="Lindquist E."/>
            <person name="Grigoriev I.V."/>
            <person name="Doty S.L."/>
        </authorList>
    </citation>
    <scope>NUCLEOTIDE SEQUENCE [LARGE SCALE GENOMIC DNA]</scope>
    <source>
        <strain evidence="9 10">WP1</strain>
    </source>
</reference>
<comment type="subcellular location">
    <subcellularLocation>
        <location evidence="1">Cell membrane</location>
        <topology evidence="1">Lipid-anchor</topology>
        <topology evidence="1">GPI-anchor</topology>
    </subcellularLocation>
</comment>
<keyword evidence="7" id="KW-0449">Lipoprotein</keyword>
<keyword evidence="10" id="KW-1185">Reference proteome</keyword>
<keyword evidence="5" id="KW-0472">Membrane</keyword>
<protein>
    <recommendedName>
        <fullName evidence="8">Copper acquisition factor BIM1-like domain-containing protein</fullName>
    </recommendedName>
</protein>
<dbReference type="PANTHER" id="PTHR34992:SF11">
    <property type="entry name" value="COPPER ACQUISITION FACTOR BIM1-LIKE DOMAIN-CONTAINING PROTEIN"/>
    <property type="match status" value="1"/>
</dbReference>
<dbReference type="STRING" id="578459.A0A0P9EW87"/>
<keyword evidence="6" id="KW-0325">Glycoprotein</keyword>
<dbReference type="CDD" id="cd21176">
    <property type="entry name" value="LPMO_auxiliary-like"/>
    <property type="match status" value="1"/>
</dbReference>
<evidence type="ECO:0000256" key="4">
    <source>
        <dbReference type="ARBA" id="ARBA00022729"/>
    </source>
</evidence>
<name>A0A0P9EW87_RHOGW</name>
<dbReference type="AlphaFoldDB" id="A0A0P9EW87"/>
<evidence type="ECO:0000256" key="1">
    <source>
        <dbReference type="ARBA" id="ARBA00004609"/>
    </source>
</evidence>
<proteinExistence type="predicted"/>
<feature type="non-terminal residue" evidence="9">
    <location>
        <position position="1"/>
    </location>
</feature>
<evidence type="ECO:0000256" key="7">
    <source>
        <dbReference type="ARBA" id="ARBA00023288"/>
    </source>
</evidence>
<dbReference type="InterPro" id="IPR046530">
    <property type="entry name" value="BIM1-like_dom"/>
</dbReference>
<keyword evidence="2" id="KW-1003">Cell membrane</keyword>
<dbReference type="GO" id="GO:0098552">
    <property type="term" value="C:side of membrane"/>
    <property type="evidence" value="ECO:0007669"/>
    <property type="project" value="UniProtKB-KW"/>
</dbReference>
<evidence type="ECO:0000256" key="2">
    <source>
        <dbReference type="ARBA" id="ARBA00022475"/>
    </source>
</evidence>
<evidence type="ECO:0000256" key="5">
    <source>
        <dbReference type="ARBA" id="ARBA00023136"/>
    </source>
</evidence>
<dbReference type="OMA" id="MCYNTHG"/>
<gene>
    <name evidence="9" type="ORF">RHOBADRAFT_4995</name>
</gene>
<sequence length="170" mass="17352">LASAHFTLDFPPTRGFDEDLESQFCGGFATPASSRTPFPLSGPAPVTIGSHHASADVAIFLSFDSNPTSFADFNETSSGQSYGPLKPFGQISGTGDYCYTVDVASLGISNLSNGTVATLQVEYNGGDGYLFQCADLVLVSDYSTPSNVTCANSTEAATSSSSAAAASGSA</sequence>
<dbReference type="GO" id="GO:0005886">
    <property type="term" value="C:plasma membrane"/>
    <property type="evidence" value="ECO:0007669"/>
    <property type="project" value="UniProtKB-SubCell"/>
</dbReference>
<accession>A0A0P9EW87</accession>
<dbReference type="InterPro" id="IPR046936">
    <property type="entry name" value="BIM1-like"/>
</dbReference>
<dbReference type="Pfam" id="PF20238">
    <property type="entry name" value="BIM1-like_dom"/>
    <property type="match status" value="1"/>
</dbReference>
<evidence type="ECO:0000256" key="3">
    <source>
        <dbReference type="ARBA" id="ARBA00022622"/>
    </source>
</evidence>